<dbReference type="PANTHER" id="PTHR33112:SF16">
    <property type="entry name" value="HETEROKARYON INCOMPATIBILITY DOMAIN-CONTAINING PROTEIN"/>
    <property type="match status" value="1"/>
</dbReference>
<reference evidence="3 4" key="1">
    <citation type="submission" date="2015-04" db="EMBL/GenBank/DDBJ databases">
        <title>Genome sequence of Ceratocystis platani, a major pathogen of plane trees.</title>
        <authorList>
            <person name="Belbahri L."/>
        </authorList>
    </citation>
    <scope>NUCLEOTIDE SEQUENCE [LARGE SCALE GENOMIC DNA]</scope>
    <source>
        <strain evidence="3 4">CFO</strain>
    </source>
</reference>
<dbReference type="Proteomes" id="UP000034841">
    <property type="component" value="Unassembled WGS sequence"/>
</dbReference>
<feature type="domain" description="Heterokaryon incompatibility" evidence="2">
    <location>
        <begin position="260"/>
        <end position="424"/>
    </location>
</feature>
<evidence type="ECO:0000313" key="3">
    <source>
        <dbReference type="EMBL" id="KKF93447.1"/>
    </source>
</evidence>
<dbReference type="InterPro" id="IPR010730">
    <property type="entry name" value="HET"/>
</dbReference>
<protein>
    <submittedName>
        <fullName evidence="3">Heterokaryon incompatibility protein (HET)</fullName>
    </submittedName>
</protein>
<dbReference type="EMBL" id="LBBL01000243">
    <property type="protein sequence ID" value="KKF93447.1"/>
    <property type="molecule type" value="Genomic_DNA"/>
</dbReference>
<feature type="region of interest" description="Disordered" evidence="1">
    <location>
        <begin position="1"/>
        <end position="20"/>
    </location>
</feature>
<organism evidence="3 4">
    <name type="scientific">Ceratocystis fimbriata f. sp. platani</name>
    <dbReference type="NCBI Taxonomy" id="88771"/>
    <lineage>
        <taxon>Eukaryota</taxon>
        <taxon>Fungi</taxon>
        <taxon>Dikarya</taxon>
        <taxon>Ascomycota</taxon>
        <taxon>Pezizomycotina</taxon>
        <taxon>Sordariomycetes</taxon>
        <taxon>Hypocreomycetidae</taxon>
        <taxon>Microascales</taxon>
        <taxon>Ceratocystidaceae</taxon>
        <taxon>Ceratocystis</taxon>
    </lineage>
</organism>
<name>A0A0F8CRR4_CERFI</name>
<proteinExistence type="predicted"/>
<evidence type="ECO:0000259" key="2">
    <source>
        <dbReference type="Pfam" id="PF06985"/>
    </source>
</evidence>
<evidence type="ECO:0000256" key="1">
    <source>
        <dbReference type="SAM" id="MobiDB-lite"/>
    </source>
</evidence>
<keyword evidence="4" id="KW-1185">Reference proteome</keyword>
<comment type="caution">
    <text evidence="3">The sequence shown here is derived from an EMBL/GenBank/DDBJ whole genome shotgun (WGS) entry which is preliminary data.</text>
</comment>
<gene>
    <name evidence="3" type="ORF">CFO_g4208</name>
</gene>
<sequence length="720" mass="80034">MSFLNGIFRKGTRSSRPPKRSLCPVCNNLQVTSSDSKSGKTAAKWEDPGDDGQVPHLVFPPGTNPMPPAMMLIDIPPNSIAEVRNTDLESDRPVRSCRHCSLICDALDRFFIGPDGKPSWPANANVEAETDKNSSPSICLMIREGHPLVINCLNFLPPSNGRRSRIDIEILLPMPPDVKEPKELPLGPSVGTAAPRASDASLCIDFARKCLTECYQDHQFCKPRKSAIFTPSRMIHLGTDDTQLQLREYNTKPCAYQRAWAALSYCRGTETHFQLTRKNKAELLKLIDPSKLPVVFTDAIKAARLLGLTYLWIDALCILQDDDADWKSEITKMGDIYSHAFVVLAAASSADPTTTFLGPRDDEWKPHVVPFTCSNGKEVSLVARRRSTLSTPPVQGIFDPPFTTSWATLRREGPLYSRSWAFQELYLANRIVHFSPGAVVYECQTHRRSEDQRPPYTITVADTLGKVTDVAKWRILVKMYSQRDLRYSKDRLIGIGGLASQMPQASTSRYAAGLWGDTFVFDLMWQSIPGSATKPTACPKVEQKAPSWSWASLNCGVTWHAMKNPQAQALVVDIEAITAPGDRFGAVQGGSCILNTPLLPIVITSSRSRNEHFVQYRKGGGVLSKKQHFWADGQLVTFKYDEMQAQTYARRADFSDMDEEVEATGVFVLLTYMNWMNSGYSGLIVSACPDVEGSYSRIGCVTHLPAEWAEKAKLNTIKIV</sequence>
<dbReference type="PANTHER" id="PTHR33112">
    <property type="entry name" value="DOMAIN PROTEIN, PUTATIVE-RELATED"/>
    <property type="match status" value="1"/>
</dbReference>
<evidence type="ECO:0000313" key="4">
    <source>
        <dbReference type="Proteomes" id="UP000034841"/>
    </source>
</evidence>
<dbReference type="Pfam" id="PF06985">
    <property type="entry name" value="HET"/>
    <property type="match status" value="1"/>
</dbReference>
<feature type="compositionally biased region" description="Basic residues" evidence="1">
    <location>
        <begin position="10"/>
        <end position="19"/>
    </location>
</feature>
<feature type="region of interest" description="Disordered" evidence="1">
    <location>
        <begin position="32"/>
        <end position="52"/>
    </location>
</feature>
<dbReference type="OrthoDB" id="3486565at2759"/>
<dbReference type="AlphaFoldDB" id="A0A0F8CRR4"/>
<accession>A0A0F8CRR4</accession>